<dbReference type="PANTHER" id="PTHR37563">
    <property type="entry name" value="PHYTANOYL-COA DIOXYGENASE FAMILY PROTEIN (AFU_ORTHOLOGUE AFUA_2G03330)"/>
    <property type="match status" value="1"/>
</dbReference>
<dbReference type="InterPro" id="IPR051961">
    <property type="entry name" value="Fungal_Metabolite_Diox"/>
</dbReference>
<dbReference type="Gene3D" id="2.60.120.620">
    <property type="entry name" value="q2cbj1_9rhob like domain"/>
    <property type="match status" value="1"/>
</dbReference>
<dbReference type="AlphaFoldDB" id="A0A1S8AA90"/>
<gene>
    <name evidence="1" type="ORF">SAMD00023353_6100060</name>
</gene>
<evidence type="ECO:0000313" key="1">
    <source>
        <dbReference type="EMBL" id="GAW26987.1"/>
    </source>
</evidence>
<dbReference type="PANTHER" id="PTHR37563:SF2">
    <property type="entry name" value="PHYTANOYL-COA DIOXYGENASE FAMILY PROTEIN (AFU_ORTHOLOGUE AFUA_2G03330)"/>
    <property type="match status" value="1"/>
</dbReference>
<dbReference type="Proteomes" id="UP000054516">
    <property type="component" value="Unassembled WGS sequence"/>
</dbReference>
<dbReference type="Pfam" id="PF05721">
    <property type="entry name" value="PhyH"/>
    <property type="match status" value="1"/>
</dbReference>
<sequence>MEQAKAELKEHGWVRIPNVISKELAAEAAEKLWKASAEAKARGEPSHIPHLDPNASNVRVFNLMEGDQVFRDLVSHPTAVEMVRSVFGEGFLISNLSANIARPGANSMSLHSDQSFSFPEPWQGIWVMNAIWCLTDITKDNGATLYIPGSNKWASRKDIPDNAPELLVPMEAKAGDMIVMDGRLWHTSGSNVTKDEDRVMLFGYYTYPMMRPIVNWTAKLDKELQDSLSADMRQWLALDIYGNVPIIGDMRYMSEQFPNCKLPGQEAQPKAVSA</sequence>
<dbReference type="EMBL" id="DF977506">
    <property type="protein sequence ID" value="GAW26987.1"/>
    <property type="molecule type" value="Genomic_DNA"/>
</dbReference>
<organism evidence="1">
    <name type="scientific">Rosellinia necatrix</name>
    <name type="common">White root-rot fungus</name>
    <dbReference type="NCBI Taxonomy" id="77044"/>
    <lineage>
        <taxon>Eukaryota</taxon>
        <taxon>Fungi</taxon>
        <taxon>Dikarya</taxon>
        <taxon>Ascomycota</taxon>
        <taxon>Pezizomycotina</taxon>
        <taxon>Sordariomycetes</taxon>
        <taxon>Xylariomycetidae</taxon>
        <taxon>Xylariales</taxon>
        <taxon>Xylariaceae</taxon>
        <taxon>Rosellinia</taxon>
    </lineage>
</organism>
<dbReference type="SUPFAM" id="SSF51197">
    <property type="entry name" value="Clavaminate synthase-like"/>
    <property type="match status" value="1"/>
</dbReference>
<protein>
    <submittedName>
        <fullName evidence="1">Putative phytanoyl-dioxygenase family protein</fullName>
    </submittedName>
</protein>
<keyword evidence="1" id="KW-0223">Dioxygenase</keyword>
<dbReference type="GO" id="GO:0051213">
    <property type="term" value="F:dioxygenase activity"/>
    <property type="evidence" value="ECO:0007669"/>
    <property type="project" value="UniProtKB-KW"/>
</dbReference>
<accession>A0A1S8AA90</accession>
<dbReference type="OMA" id="NVIWCLT"/>
<name>A0A1S8AA90_ROSNE</name>
<evidence type="ECO:0000313" key="2">
    <source>
        <dbReference type="Proteomes" id="UP000054516"/>
    </source>
</evidence>
<keyword evidence="2" id="KW-1185">Reference proteome</keyword>
<reference evidence="1" key="1">
    <citation type="submission" date="2016-03" db="EMBL/GenBank/DDBJ databases">
        <title>Draft genome sequence of Rosellinia necatrix.</title>
        <authorList>
            <person name="Kanematsu S."/>
        </authorList>
    </citation>
    <scope>NUCLEOTIDE SEQUENCE [LARGE SCALE GENOMIC DNA]</scope>
    <source>
        <strain evidence="1">W97</strain>
    </source>
</reference>
<proteinExistence type="predicted"/>
<dbReference type="STRING" id="77044.A0A1S8AA90"/>
<dbReference type="OrthoDB" id="445007at2759"/>
<dbReference type="InterPro" id="IPR008775">
    <property type="entry name" value="Phytyl_CoA_dOase-like"/>
</dbReference>
<keyword evidence="1" id="KW-0560">Oxidoreductase</keyword>